<gene>
    <name evidence="3" type="ORF">GT347_01435</name>
</gene>
<name>A0A857JEJ8_9BURK</name>
<dbReference type="KEGG" id="xyk:GT347_01435"/>
<dbReference type="Pfam" id="PF03480">
    <property type="entry name" value="DctP"/>
    <property type="match status" value="1"/>
</dbReference>
<dbReference type="Proteomes" id="UP000464787">
    <property type="component" value="Chromosome"/>
</dbReference>
<dbReference type="GO" id="GO:0055085">
    <property type="term" value="P:transmembrane transport"/>
    <property type="evidence" value="ECO:0007669"/>
    <property type="project" value="InterPro"/>
</dbReference>
<proteinExistence type="predicted"/>
<dbReference type="NCBIfam" id="TIGR00787">
    <property type="entry name" value="dctP"/>
    <property type="match status" value="1"/>
</dbReference>
<evidence type="ECO:0000313" key="3">
    <source>
        <dbReference type="EMBL" id="QHJ01363.1"/>
    </source>
</evidence>
<dbReference type="InterPro" id="IPR018389">
    <property type="entry name" value="DctP_fam"/>
</dbReference>
<reference evidence="3 4" key="1">
    <citation type="submission" date="2020-01" db="EMBL/GenBank/DDBJ databases">
        <title>Genome sequencing of strain KACC 21265.</title>
        <authorList>
            <person name="Heo J."/>
            <person name="Kim S.-J."/>
            <person name="Kim J.-S."/>
            <person name="Hong S.-B."/>
            <person name="Kwon S.-W."/>
        </authorList>
    </citation>
    <scope>NUCLEOTIDE SEQUENCE [LARGE SCALE GENOMIC DNA]</scope>
    <source>
        <strain evidence="3 4">KACC 21265</strain>
    </source>
</reference>
<dbReference type="PANTHER" id="PTHR33376:SF2">
    <property type="entry name" value="DICARBOXYLATE-BINDING PERIPLASMIC PROTEIN"/>
    <property type="match status" value="1"/>
</dbReference>
<accession>A0A857JEJ8</accession>
<protein>
    <submittedName>
        <fullName evidence="3">DctP family TRAP transporter solute-binding subunit</fullName>
    </submittedName>
</protein>
<evidence type="ECO:0000313" key="4">
    <source>
        <dbReference type="Proteomes" id="UP000464787"/>
    </source>
</evidence>
<organism evidence="3 4">
    <name type="scientific">Xylophilus rhododendri</name>
    <dbReference type="NCBI Taxonomy" id="2697032"/>
    <lineage>
        <taxon>Bacteria</taxon>
        <taxon>Pseudomonadati</taxon>
        <taxon>Pseudomonadota</taxon>
        <taxon>Betaproteobacteria</taxon>
        <taxon>Burkholderiales</taxon>
        <taxon>Xylophilus</taxon>
    </lineage>
</organism>
<dbReference type="AlphaFoldDB" id="A0A857JEJ8"/>
<dbReference type="GO" id="GO:0030246">
    <property type="term" value="F:carbohydrate binding"/>
    <property type="evidence" value="ECO:0007669"/>
    <property type="project" value="TreeGrafter"/>
</dbReference>
<dbReference type="InterPro" id="IPR004682">
    <property type="entry name" value="TRAP_DctP"/>
</dbReference>
<keyword evidence="1 2" id="KW-0732">Signal</keyword>
<dbReference type="EMBL" id="CP047650">
    <property type="protein sequence ID" value="QHJ01363.1"/>
    <property type="molecule type" value="Genomic_DNA"/>
</dbReference>
<dbReference type="InterPro" id="IPR038404">
    <property type="entry name" value="TRAP_DctP_sf"/>
</dbReference>
<sequence>MTKRARKALLPAATLAILATLLPAAQAQTVLKIGYATAKDSHYGVGSTVFCDEVERGTQGRYKCQQFPNSALGGEREQIEALQLGTQDLLNTSTGPVGNFVPEMRIVDLPFLFRDYAHARKVLDGEIGQNMLAQFPKHGLVALAWTENGFRQMTNSKRDIVKPSDAAGLKMRTMENKVHMDGYRTFGILPTPMAFPELFGALQQGTVDGEENPIPVILSAKFAQVQKHLSMTNHVYSPALLLISPRTWDRVSVADKKVFLEAAKKGAAAQRKKVNDDEDQGLAQLEKAGMTVTRNVDSAAFREAIKPAYVGYAKEFGADKIKQIQDVQ</sequence>
<keyword evidence="4" id="KW-1185">Reference proteome</keyword>
<dbReference type="PANTHER" id="PTHR33376">
    <property type="match status" value="1"/>
</dbReference>
<dbReference type="GO" id="GO:0030288">
    <property type="term" value="C:outer membrane-bounded periplasmic space"/>
    <property type="evidence" value="ECO:0007669"/>
    <property type="project" value="InterPro"/>
</dbReference>
<evidence type="ECO:0000256" key="2">
    <source>
        <dbReference type="SAM" id="SignalP"/>
    </source>
</evidence>
<evidence type="ECO:0000256" key="1">
    <source>
        <dbReference type="ARBA" id="ARBA00022729"/>
    </source>
</evidence>
<dbReference type="PIRSF" id="PIRSF006470">
    <property type="entry name" value="DctB"/>
    <property type="match status" value="1"/>
</dbReference>
<dbReference type="RefSeq" id="WP_160555171.1">
    <property type="nucleotide sequence ID" value="NZ_CP047650.1"/>
</dbReference>
<dbReference type="CDD" id="cd13675">
    <property type="entry name" value="PBP2_TRAP_SBP_like_5"/>
    <property type="match status" value="1"/>
</dbReference>
<dbReference type="Gene3D" id="3.40.190.170">
    <property type="entry name" value="Bacterial extracellular solute-binding protein, family 7"/>
    <property type="match status" value="1"/>
</dbReference>
<feature type="signal peptide" evidence="2">
    <location>
        <begin position="1"/>
        <end position="27"/>
    </location>
</feature>
<feature type="chain" id="PRO_5032811005" evidence="2">
    <location>
        <begin position="28"/>
        <end position="328"/>
    </location>
</feature>
<dbReference type="NCBIfam" id="NF037995">
    <property type="entry name" value="TRAP_S1"/>
    <property type="match status" value="1"/>
</dbReference>